<dbReference type="EMBL" id="KQ965750">
    <property type="protein sequence ID" value="KXS16791.1"/>
    <property type="molecule type" value="Genomic_DNA"/>
</dbReference>
<evidence type="ECO:0000256" key="5">
    <source>
        <dbReference type="ARBA" id="ARBA00022989"/>
    </source>
</evidence>
<dbReference type="GO" id="GO:0016020">
    <property type="term" value="C:membrane"/>
    <property type="evidence" value="ECO:0007669"/>
    <property type="project" value="UniProtKB-SubCell"/>
</dbReference>
<feature type="transmembrane region" description="Helical" evidence="7">
    <location>
        <begin position="452"/>
        <end position="472"/>
    </location>
</feature>
<evidence type="ECO:0000313" key="9">
    <source>
        <dbReference type="EMBL" id="KXS16791.1"/>
    </source>
</evidence>
<dbReference type="OrthoDB" id="407410at2759"/>
<gene>
    <name evidence="9" type="ORF">M427DRAFT_144609</name>
</gene>
<reference evidence="9 10" key="1">
    <citation type="journal article" date="2015" name="Genome Biol. Evol.">
        <title>Phylogenomic analyses indicate that early fungi evolved digesting cell walls of algal ancestors of land plants.</title>
        <authorList>
            <person name="Chang Y."/>
            <person name="Wang S."/>
            <person name="Sekimoto S."/>
            <person name="Aerts A.L."/>
            <person name="Choi C."/>
            <person name="Clum A."/>
            <person name="LaButti K.M."/>
            <person name="Lindquist E.A."/>
            <person name="Yee Ngan C."/>
            <person name="Ohm R.A."/>
            <person name="Salamov A.A."/>
            <person name="Grigoriev I.V."/>
            <person name="Spatafora J.W."/>
            <person name="Berbee M.L."/>
        </authorList>
    </citation>
    <scope>NUCLEOTIDE SEQUENCE [LARGE SCALE GENOMIC DNA]</scope>
    <source>
        <strain evidence="9 10">JEL478</strain>
    </source>
</reference>
<dbReference type="STRING" id="1344416.A0A139AJ04"/>
<evidence type="ECO:0000256" key="2">
    <source>
        <dbReference type="ARBA" id="ARBA00008170"/>
    </source>
</evidence>
<evidence type="ECO:0000256" key="7">
    <source>
        <dbReference type="SAM" id="Phobius"/>
    </source>
</evidence>
<feature type="transmembrane region" description="Helical" evidence="7">
    <location>
        <begin position="164"/>
        <end position="182"/>
    </location>
</feature>
<evidence type="ECO:0000259" key="8">
    <source>
        <dbReference type="Pfam" id="PF01699"/>
    </source>
</evidence>
<dbReference type="InterPro" id="IPR051359">
    <property type="entry name" value="CaCA_antiporter"/>
</dbReference>
<feature type="transmembrane region" description="Helical" evidence="7">
    <location>
        <begin position="100"/>
        <end position="121"/>
    </location>
</feature>
<evidence type="ECO:0000256" key="6">
    <source>
        <dbReference type="ARBA" id="ARBA00023136"/>
    </source>
</evidence>
<keyword evidence="5 7" id="KW-1133">Transmembrane helix</keyword>
<feature type="transmembrane region" description="Helical" evidence="7">
    <location>
        <begin position="26"/>
        <end position="52"/>
    </location>
</feature>
<dbReference type="InterPro" id="IPR044880">
    <property type="entry name" value="NCX_ion-bd_dom_sf"/>
</dbReference>
<dbReference type="PANTHER" id="PTHR12266:SF0">
    <property type="entry name" value="MITOCHONDRIAL SODIUM_CALCIUM EXCHANGER PROTEIN"/>
    <property type="match status" value="1"/>
</dbReference>
<dbReference type="Gene3D" id="1.20.1420.30">
    <property type="entry name" value="NCX, central ion-binding region"/>
    <property type="match status" value="2"/>
</dbReference>
<evidence type="ECO:0000256" key="1">
    <source>
        <dbReference type="ARBA" id="ARBA00004141"/>
    </source>
</evidence>
<sequence length="534" mass="57976">MECENPTSSLLNYAGFYYCVMGGQHALALVLLIVWLLYVFLIFSTAVSSFFVPNIQWLTKALSLSETVAGVTLAALGNGAPDIFSSVAAFANGGTNELGVGVLLGGSLFVIMVVVGVIALLHDDPFPVAKRPFLRDICAFLGALVMLLVIIADGKITIVESTVLIVYYLVYVLVVVVAHVIYRRQKRNLPIRAPSESQVPDLQGRRSDEGAWVDESSHLLSDDELSDVNVLNFNIPVIEISHTPTLVPLFAEESKFHHILQSLSPFTNGWVHAPLHERLTGLALLPVWMMLRLTIPVVTDEYAQREPSLRLPSPLVERAFLGLNADGTLSVSPESASPEEIDVYSDEGAEDDLPRDLSQTDTSSFRYITEALSLKTGLLPSPRVDWHQPQQVWHKWLTVINCALFPWVFAFSFIGLSNTTLGVPSWVVALLFSLAGGSSAYFFLSATARPKLLDFLSVLGFLSGIAWIYVIANELVGILSTMGQILQIPDAILGLTVFAIGNSSSDLITDIAMARMGMGRMAIAAAFGGPLLSG</sequence>
<keyword evidence="4 7" id="KW-0812">Transmembrane</keyword>
<dbReference type="Proteomes" id="UP000070544">
    <property type="component" value="Unassembled WGS sequence"/>
</dbReference>
<dbReference type="GO" id="GO:0008324">
    <property type="term" value="F:monoatomic cation transmembrane transporter activity"/>
    <property type="evidence" value="ECO:0007669"/>
    <property type="project" value="TreeGrafter"/>
</dbReference>
<keyword evidence="10" id="KW-1185">Reference proteome</keyword>
<feature type="transmembrane region" description="Helical" evidence="7">
    <location>
        <begin position="61"/>
        <end position="80"/>
    </location>
</feature>
<feature type="transmembrane region" description="Helical" evidence="7">
    <location>
        <begin position="423"/>
        <end position="445"/>
    </location>
</feature>
<dbReference type="InterPro" id="IPR004837">
    <property type="entry name" value="NaCa_Exmemb"/>
</dbReference>
<name>A0A139AJ04_GONPJ</name>
<feature type="transmembrane region" description="Helical" evidence="7">
    <location>
        <begin position="396"/>
        <end position="417"/>
    </location>
</feature>
<keyword evidence="3" id="KW-0813">Transport</keyword>
<comment type="similarity">
    <text evidence="2">Belongs to the Ca(2+):cation antiporter (CaCA) (TC 2.A.19) family.</text>
</comment>
<evidence type="ECO:0000256" key="3">
    <source>
        <dbReference type="ARBA" id="ARBA00022448"/>
    </source>
</evidence>
<evidence type="ECO:0000313" key="10">
    <source>
        <dbReference type="Proteomes" id="UP000070544"/>
    </source>
</evidence>
<protein>
    <recommendedName>
        <fullName evidence="8">Sodium/calcium exchanger membrane region domain-containing protein</fullName>
    </recommendedName>
</protein>
<dbReference type="OMA" id="VKQPIDM"/>
<accession>A0A139AJ04</accession>
<dbReference type="PANTHER" id="PTHR12266">
    <property type="entry name" value="NA+/CA2+ K+ INDEPENDENT EXCHANGER"/>
    <property type="match status" value="1"/>
</dbReference>
<organism evidence="9 10">
    <name type="scientific">Gonapodya prolifera (strain JEL478)</name>
    <name type="common">Monoblepharis prolifera</name>
    <dbReference type="NCBI Taxonomy" id="1344416"/>
    <lineage>
        <taxon>Eukaryota</taxon>
        <taxon>Fungi</taxon>
        <taxon>Fungi incertae sedis</taxon>
        <taxon>Chytridiomycota</taxon>
        <taxon>Chytridiomycota incertae sedis</taxon>
        <taxon>Monoblepharidomycetes</taxon>
        <taxon>Monoblepharidales</taxon>
        <taxon>Gonapodyaceae</taxon>
        <taxon>Gonapodya</taxon>
    </lineage>
</organism>
<feature type="transmembrane region" description="Helical" evidence="7">
    <location>
        <begin position="492"/>
        <end position="513"/>
    </location>
</feature>
<feature type="transmembrane region" description="Helical" evidence="7">
    <location>
        <begin position="133"/>
        <end position="152"/>
    </location>
</feature>
<dbReference type="AlphaFoldDB" id="A0A139AJ04"/>
<keyword evidence="6 7" id="KW-0472">Membrane</keyword>
<comment type="subcellular location">
    <subcellularLocation>
        <location evidence="1">Membrane</location>
        <topology evidence="1">Multi-pass membrane protein</topology>
    </subcellularLocation>
</comment>
<feature type="domain" description="Sodium/calcium exchanger membrane region" evidence="8">
    <location>
        <begin position="33"/>
        <end position="176"/>
    </location>
</feature>
<dbReference type="Pfam" id="PF01699">
    <property type="entry name" value="Na_Ca_ex"/>
    <property type="match status" value="2"/>
</dbReference>
<proteinExistence type="inferred from homology"/>
<feature type="domain" description="Sodium/calcium exchanger membrane region" evidence="8">
    <location>
        <begin position="457"/>
        <end position="531"/>
    </location>
</feature>
<dbReference type="GO" id="GO:0006874">
    <property type="term" value="P:intracellular calcium ion homeostasis"/>
    <property type="evidence" value="ECO:0007669"/>
    <property type="project" value="TreeGrafter"/>
</dbReference>
<evidence type="ECO:0000256" key="4">
    <source>
        <dbReference type="ARBA" id="ARBA00022692"/>
    </source>
</evidence>